<dbReference type="OrthoDB" id="247006at2759"/>
<name>A0A183TLH7_SCHSO</name>
<reference evidence="3" key="1">
    <citation type="submission" date="2016-06" db="UniProtKB">
        <authorList>
            <consortium name="WormBaseParasite"/>
        </authorList>
    </citation>
    <scope>IDENTIFICATION</scope>
</reference>
<keyword evidence="2" id="KW-1185">Reference proteome</keyword>
<protein>
    <submittedName>
        <fullName evidence="1 3">Uncharacterized protein</fullName>
    </submittedName>
</protein>
<evidence type="ECO:0000313" key="3">
    <source>
        <dbReference type="WBParaSite" id="SSLN_0001798201-mRNA-1"/>
    </source>
</evidence>
<sequence length="208" mass="23152">MDCNRRHQRWSQHMPTFEKVPVSSIGDADRRLHITVGVHQQSRENETEQVGGQYAALLPSVGHCECFGYRPIVSDWRRHRIVKLTYRVREPLRTADFLHNCPQSVVIHRFKDSRQIHEGIVVTQCSKKPTTCTTVSTNAPTITSAQNPLASMTTMTPIITGDHTPEVPPPSTIFASIIPATILAVTTETTTTIPFPKPTIDIIPPGPS</sequence>
<evidence type="ECO:0000313" key="2">
    <source>
        <dbReference type="Proteomes" id="UP000275846"/>
    </source>
</evidence>
<gene>
    <name evidence="1" type="ORF">SSLN_LOCUS17325</name>
</gene>
<dbReference type="EMBL" id="UYSU01042336">
    <property type="protein sequence ID" value="VDM03711.1"/>
    <property type="molecule type" value="Genomic_DNA"/>
</dbReference>
<accession>A0A183TLH7</accession>
<reference evidence="1 2" key="2">
    <citation type="submission" date="2018-11" db="EMBL/GenBank/DDBJ databases">
        <authorList>
            <consortium name="Pathogen Informatics"/>
        </authorList>
    </citation>
    <scope>NUCLEOTIDE SEQUENCE [LARGE SCALE GENOMIC DNA]</scope>
    <source>
        <strain evidence="1 2">NST_G2</strain>
    </source>
</reference>
<dbReference type="Proteomes" id="UP000275846">
    <property type="component" value="Unassembled WGS sequence"/>
</dbReference>
<dbReference type="AlphaFoldDB" id="A0A183TLH7"/>
<proteinExistence type="predicted"/>
<organism evidence="3">
    <name type="scientific">Schistocephalus solidus</name>
    <name type="common">Tapeworm</name>
    <dbReference type="NCBI Taxonomy" id="70667"/>
    <lineage>
        <taxon>Eukaryota</taxon>
        <taxon>Metazoa</taxon>
        <taxon>Spiralia</taxon>
        <taxon>Lophotrochozoa</taxon>
        <taxon>Platyhelminthes</taxon>
        <taxon>Cestoda</taxon>
        <taxon>Eucestoda</taxon>
        <taxon>Diphyllobothriidea</taxon>
        <taxon>Diphyllobothriidae</taxon>
        <taxon>Schistocephalus</taxon>
    </lineage>
</organism>
<dbReference type="WBParaSite" id="SSLN_0001798201-mRNA-1">
    <property type="protein sequence ID" value="SSLN_0001798201-mRNA-1"/>
    <property type="gene ID" value="SSLN_0001798201"/>
</dbReference>
<evidence type="ECO:0000313" key="1">
    <source>
        <dbReference type="EMBL" id="VDM03711.1"/>
    </source>
</evidence>